<comment type="caution">
    <text evidence="2">The sequence shown here is derived from an EMBL/GenBank/DDBJ whole genome shotgun (WGS) entry which is preliminary data.</text>
</comment>
<feature type="region of interest" description="Disordered" evidence="1">
    <location>
        <begin position="91"/>
        <end position="129"/>
    </location>
</feature>
<evidence type="ECO:0000256" key="1">
    <source>
        <dbReference type="SAM" id="MobiDB-lite"/>
    </source>
</evidence>
<proteinExistence type="predicted"/>
<dbReference type="EMBL" id="JBBPBM010000148">
    <property type="protein sequence ID" value="KAK8503683.1"/>
    <property type="molecule type" value="Genomic_DNA"/>
</dbReference>
<dbReference type="Proteomes" id="UP001472677">
    <property type="component" value="Unassembled WGS sequence"/>
</dbReference>
<feature type="compositionally biased region" description="Low complexity" evidence="1">
    <location>
        <begin position="91"/>
        <end position="105"/>
    </location>
</feature>
<keyword evidence="3" id="KW-1185">Reference proteome</keyword>
<gene>
    <name evidence="2" type="ORF">V6N12_024855</name>
</gene>
<reference evidence="2 3" key="1">
    <citation type="journal article" date="2024" name="G3 (Bethesda)">
        <title>Genome assembly of Hibiscus sabdariffa L. provides insights into metabolisms of medicinal natural products.</title>
        <authorList>
            <person name="Kim T."/>
        </authorList>
    </citation>
    <scope>NUCLEOTIDE SEQUENCE [LARGE SCALE GENOMIC DNA]</scope>
    <source>
        <strain evidence="2">TK-2024</strain>
        <tissue evidence="2">Old leaves</tissue>
    </source>
</reference>
<organism evidence="2 3">
    <name type="scientific">Hibiscus sabdariffa</name>
    <name type="common">roselle</name>
    <dbReference type="NCBI Taxonomy" id="183260"/>
    <lineage>
        <taxon>Eukaryota</taxon>
        <taxon>Viridiplantae</taxon>
        <taxon>Streptophyta</taxon>
        <taxon>Embryophyta</taxon>
        <taxon>Tracheophyta</taxon>
        <taxon>Spermatophyta</taxon>
        <taxon>Magnoliopsida</taxon>
        <taxon>eudicotyledons</taxon>
        <taxon>Gunneridae</taxon>
        <taxon>Pentapetalae</taxon>
        <taxon>rosids</taxon>
        <taxon>malvids</taxon>
        <taxon>Malvales</taxon>
        <taxon>Malvaceae</taxon>
        <taxon>Malvoideae</taxon>
        <taxon>Hibiscus</taxon>
    </lineage>
</organism>
<sequence length="129" mass="13530">MHNNIFPVHRPVMPFGQTTFMFSPSAPVQVHLATPEVVEDTAWLGPEHCQSGTWYISSTLPSHSLSFPGNLPTALGSPVLSTHVSPLAPPLSTSMTSPSTTAITSSPPPPFSTFVPSSSNAATIPSLPP</sequence>
<protein>
    <submittedName>
        <fullName evidence="2">Uncharacterized protein</fullName>
    </submittedName>
</protein>
<name>A0ABR2B9J6_9ROSI</name>
<accession>A0ABR2B9J6</accession>
<evidence type="ECO:0000313" key="2">
    <source>
        <dbReference type="EMBL" id="KAK8503683.1"/>
    </source>
</evidence>
<evidence type="ECO:0000313" key="3">
    <source>
        <dbReference type="Proteomes" id="UP001472677"/>
    </source>
</evidence>